<feature type="transmembrane region" description="Helical" evidence="2">
    <location>
        <begin position="263"/>
        <end position="283"/>
    </location>
</feature>
<evidence type="ECO:0000313" key="6">
    <source>
        <dbReference type="Proteomes" id="UP000655208"/>
    </source>
</evidence>
<dbReference type="InterPro" id="IPR043128">
    <property type="entry name" value="Rev_trsase/Diguanyl_cyclase"/>
</dbReference>
<feature type="transmembrane region" description="Helical" evidence="2">
    <location>
        <begin position="129"/>
        <end position="148"/>
    </location>
</feature>
<dbReference type="InterPro" id="IPR001633">
    <property type="entry name" value="EAL_dom"/>
</dbReference>
<dbReference type="PANTHER" id="PTHR44757:SF2">
    <property type="entry name" value="BIOFILM ARCHITECTURE MAINTENANCE PROTEIN MBAA"/>
    <property type="match status" value="1"/>
</dbReference>
<dbReference type="Pfam" id="PF00563">
    <property type="entry name" value="EAL"/>
    <property type="match status" value="1"/>
</dbReference>
<dbReference type="SUPFAM" id="SSF55073">
    <property type="entry name" value="Nucleotide cyclase"/>
    <property type="match status" value="1"/>
</dbReference>
<feature type="transmembrane region" description="Helical" evidence="2">
    <location>
        <begin position="97"/>
        <end position="117"/>
    </location>
</feature>
<keyword evidence="2" id="KW-0812">Transmembrane</keyword>
<dbReference type="InterPro" id="IPR035919">
    <property type="entry name" value="EAL_sf"/>
</dbReference>
<protein>
    <recommendedName>
        <fullName evidence="7">EAL domain-containing protein</fullName>
    </recommendedName>
</protein>
<gene>
    <name evidence="5" type="ORF">GCM10011594_04930</name>
</gene>
<evidence type="ECO:0000256" key="2">
    <source>
        <dbReference type="SAM" id="Phobius"/>
    </source>
</evidence>
<evidence type="ECO:0000256" key="1">
    <source>
        <dbReference type="SAM" id="MobiDB-lite"/>
    </source>
</evidence>
<feature type="transmembrane region" description="Helical" evidence="2">
    <location>
        <begin position="67"/>
        <end position="85"/>
    </location>
</feature>
<dbReference type="AlphaFoldDB" id="A0A917WBX7"/>
<organism evidence="5 6">
    <name type="scientific">Nakamurella endophytica</name>
    <dbReference type="NCBI Taxonomy" id="1748367"/>
    <lineage>
        <taxon>Bacteria</taxon>
        <taxon>Bacillati</taxon>
        <taxon>Actinomycetota</taxon>
        <taxon>Actinomycetes</taxon>
        <taxon>Nakamurellales</taxon>
        <taxon>Nakamurellaceae</taxon>
        <taxon>Nakamurella</taxon>
    </lineage>
</organism>
<dbReference type="PANTHER" id="PTHR44757">
    <property type="entry name" value="DIGUANYLATE CYCLASE DGCP"/>
    <property type="match status" value="1"/>
</dbReference>
<dbReference type="EMBL" id="BMNA01000001">
    <property type="protein sequence ID" value="GGL88308.1"/>
    <property type="molecule type" value="Genomic_DNA"/>
</dbReference>
<evidence type="ECO:0000259" key="4">
    <source>
        <dbReference type="PROSITE" id="PS50887"/>
    </source>
</evidence>
<keyword evidence="6" id="KW-1185">Reference proteome</keyword>
<dbReference type="InterPro" id="IPR000160">
    <property type="entry name" value="GGDEF_dom"/>
</dbReference>
<evidence type="ECO:0000313" key="5">
    <source>
        <dbReference type="EMBL" id="GGL88308.1"/>
    </source>
</evidence>
<feature type="compositionally biased region" description="Low complexity" evidence="1">
    <location>
        <begin position="759"/>
        <end position="769"/>
    </location>
</feature>
<dbReference type="Gene3D" id="3.20.20.450">
    <property type="entry name" value="EAL domain"/>
    <property type="match status" value="1"/>
</dbReference>
<keyword evidence="2" id="KW-1133">Transmembrane helix</keyword>
<feature type="domain" description="GGDEF" evidence="4">
    <location>
        <begin position="362"/>
        <end position="496"/>
    </location>
</feature>
<keyword evidence="2" id="KW-0472">Membrane</keyword>
<dbReference type="Pfam" id="PF00990">
    <property type="entry name" value="GGDEF"/>
    <property type="match status" value="1"/>
</dbReference>
<feature type="transmembrane region" description="Helical" evidence="2">
    <location>
        <begin position="226"/>
        <end position="242"/>
    </location>
</feature>
<dbReference type="SMART" id="SM00267">
    <property type="entry name" value="GGDEF"/>
    <property type="match status" value="1"/>
</dbReference>
<evidence type="ECO:0000259" key="3">
    <source>
        <dbReference type="PROSITE" id="PS50883"/>
    </source>
</evidence>
<dbReference type="PROSITE" id="PS50887">
    <property type="entry name" value="GGDEF"/>
    <property type="match status" value="1"/>
</dbReference>
<dbReference type="InterPro" id="IPR029787">
    <property type="entry name" value="Nucleotide_cyclase"/>
</dbReference>
<feature type="region of interest" description="Disordered" evidence="1">
    <location>
        <begin position="749"/>
        <end position="769"/>
    </location>
</feature>
<feature type="transmembrane region" description="Helical" evidence="2">
    <location>
        <begin position="37"/>
        <end position="55"/>
    </location>
</feature>
<name>A0A917WBX7_9ACTN</name>
<evidence type="ECO:0008006" key="7">
    <source>
        <dbReference type="Google" id="ProtNLM"/>
    </source>
</evidence>
<dbReference type="CDD" id="cd01948">
    <property type="entry name" value="EAL"/>
    <property type="match status" value="1"/>
</dbReference>
<dbReference type="NCBIfam" id="TIGR00254">
    <property type="entry name" value="GGDEF"/>
    <property type="match status" value="1"/>
</dbReference>
<feature type="transmembrane region" description="Helical" evidence="2">
    <location>
        <begin position="195"/>
        <end position="214"/>
    </location>
</feature>
<feature type="transmembrane region" description="Helical" evidence="2">
    <location>
        <begin position="289"/>
        <end position="311"/>
    </location>
</feature>
<dbReference type="InterPro" id="IPR052155">
    <property type="entry name" value="Biofilm_reg_signaling"/>
</dbReference>
<dbReference type="Gene3D" id="3.30.70.270">
    <property type="match status" value="1"/>
</dbReference>
<proteinExistence type="predicted"/>
<feature type="transmembrane region" description="Helical" evidence="2">
    <location>
        <begin position="160"/>
        <end position="183"/>
    </location>
</feature>
<dbReference type="SMART" id="SM00052">
    <property type="entry name" value="EAL"/>
    <property type="match status" value="1"/>
</dbReference>
<dbReference type="PROSITE" id="PS50883">
    <property type="entry name" value="EAL"/>
    <property type="match status" value="1"/>
</dbReference>
<comment type="caution">
    <text evidence="5">The sequence shown here is derived from an EMBL/GenBank/DDBJ whole genome shotgun (WGS) entry which is preliminary data.</text>
</comment>
<dbReference type="CDD" id="cd01949">
    <property type="entry name" value="GGDEF"/>
    <property type="match status" value="1"/>
</dbReference>
<dbReference type="SUPFAM" id="SSF141868">
    <property type="entry name" value="EAL domain-like"/>
    <property type="match status" value="1"/>
</dbReference>
<dbReference type="FunFam" id="3.30.70.270:FF:000001">
    <property type="entry name" value="Diguanylate cyclase domain protein"/>
    <property type="match status" value="1"/>
</dbReference>
<feature type="domain" description="EAL" evidence="3">
    <location>
        <begin position="505"/>
        <end position="753"/>
    </location>
</feature>
<reference evidence="5" key="1">
    <citation type="journal article" date="2014" name="Int. J. Syst. Evol. Microbiol.">
        <title>Complete genome sequence of Corynebacterium casei LMG S-19264T (=DSM 44701T), isolated from a smear-ripened cheese.</title>
        <authorList>
            <consortium name="US DOE Joint Genome Institute (JGI-PGF)"/>
            <person name="Walter F."/>
            <person name="Albersmeier A."/>
            <person name="Kalinowski J."/>
            <person name="Ruckert C."/>
        </authorList>
    </citation>
    <scope>NUCLEOTIDE SEQUENCE</scope>
    <source>
        <strain evidence="5">CGMCC 4.7308</strain>
    </source>
</reference>
<accession>A0A917WBX7</accession>
<reference evidence="5" key="2">
    <citation type="submission" date="2020-09" db="EMBL/GenBank/DDBJ databases">
        <authorList>
            <person name="Sun Q."/>
            <person name="Zhou Y."/>
        </authorList>
    </citation>
    <scope>NUCLEOTIDE SEQUENCE</scope>
    <source>
        <strain evidence="5">CGMCC 4.7308</strain>
    </source>
</reference>
<dbReference type="Proteomes" id="UP000655208">
    <property type="component" value="Unassembled WGS sequence"/>
</dbReference>
<sequence length="769" mass="81874">MATVSPARPRAAMLYGAAGVVVAAGYAAVPDGLPQDAVYLAVGLSCLAAVTVGLSRQPRAARPTWRALQLGLLLWVLGDTLSSWFQDVAHLDAYPTWADACYLAAYPVLTVGLWRLVRSRLADRDTAGLLDSAILTAGLGLLSWVVLARPTLAQSSSAPLAAVVGVAYPVGDIVLLAVLIRLLTTPGGRTPAFRLLFAGAVLLVAADTTTTALGLWTSTATSVPELLWLLSYVAWGAAALHPSAARLAERSVEPRRPFSRRRLVALLAAGLVAPGVLLAQWWTGSGIDAAAIAVGWVLLFLLVVARMRLAVRQVVAAHRERDRLQGDLAFQAAHDFLTHLPNRAQAMAGIEAALGRAQRTGDLLGLLFLDLDGFKAVNDSLGHRAGDEVLRAVADRLRRAVRVGDLVARLGGDEFVVLLESLPREADAVQLAHRLVRTVGEPVQLSGAVQAAVGVSIGVAIGQDGSTDPDRLLHEADTAAYRAKRAGRGRVEVFDDALRTELDLRADLERDLRHAIDADELVLHYQPVVDLSSGAVQGYEALVRWQRPGHGLVPPLEFIPVAEESSLICELDAWVLHRATAQMAAWGHHDRTVSVNVSGRHVSDPRIVDDVRSALARSGLSPAQLALEITETVVIEDLRAPHHLRQLRELGVAVTLDDFGTGYHSLASLRDLPVDTLKIDRSFLDTGTRSSRALLELMITAAHAFDLPVVAEGVETPDQVAALRAMRCESAQGFHLGRPLTVSQVEALAAGPGQERSSRGSAPAPAAAG</sequence>